<dbReference type="GeneID" id="115881592"/>
<dbReference type="InterPro" id="IPR011701">
    <property type="entry name" value="MFS"/>
</dbReference>
<protein>
    <recommendedName>
        <fullName evidence="9">Sugar phosphate exchanger 3</fullName>
    </recommendedName>
    <alternativeName>
        <fullName evidence="10">Solute carrier family 37 member 3</fullName>
    </alternativeName>
</protein>
<dbReference type="GO" id="GO:0016020">
    <property type="term" value="C:membrane"/>
    <property type="evidence" value="ECO:0007669"/>
    <property type="project" value="UniProtKB-SubCell"/>
</dbReference>
<comment type="similarity">
    <text evidence="2">Belongs to the major facilitator superfamily. Organophosphate:Pi antiporter (OPA) (TC 2.A.1.4) family.</text>
</comment>
<feature type="transmembrane region" description="Helical" evidence="12">
    <location>
        <begin position="524"/>
        <end position="543"/>
    </location>
</feature>
<dbReference type="InterPro" id="IPR020846">
    <property type="entry name" value="MFS_dom"/>
</dbReference>
<evidence type="ECO:0000256" key="8">
    <source>
        <dbReference type="ARBA" id="ARBA00034251"/>
    </source>
</evidence>
<keyword evidence="6 12" id="KW-1133">Transmembrane helix</keyword>
<evidence type="ECO:0000256" key="3">
    <source>
        <dbReference type="ARBA" id="ARBA00022448"/>
    </source>
</evidence>
<evidence type="ECO:0000256" key="7">
    <source>
        <dbReference type="ARBA" id="ARBA00023136"/>
    </source>
</evidence>
<keyword evidence="14" id="KW-1185">Reference proteome</keyword>
<feature type="region of interest" description="Disordered" evidence="11">
    <location>
        <begin position="316"/>
        <end position="340"/>
    </location>
</feature>
<dbReference type="InterPro" id="IPR036259">
    <property type="entry name" value="MFS_trans_sf"/>
</dbReference>
<dbReference type="InParanoid" id="A0A6J2XWJ6"/>
<feature type="transmembrane region" description="Helical" evidence="12">
    <location>
        <begin position="447"/>
        <end position="469"/>
    </location>
</feature>
<feature type="compositionally biased region" description="Basic and acidic residues" evidence="11">
    <location>
        <begin position="324"/>
        <end position="340"/>
    </location>
</feature>
<keyword evidence="4" id="KW-0762">Sugar transport</keyword>
<dbReference type="GO" id="GO:0061513">
    <property type="term" value="F:glucose 6-phosphate:phosphate antiporter activity"/>
    <property type="evidence" value="ECO:0007669"/>
    <property type="project" value="InterPro"/>
</dbReference>
<dbReference type="CDD" id="cd17344">
    <property type="entry name" value="MFS_SLC37A1_2"/>
    <property type="match status" value="1"/>
</dbReference>
<evidence type="ECO:0000256" key="2">
    <source>
        <dbReference type="ARBA" id="ARBA00009598"/>
    </source>
</evidence>
<comment type="catalytic activity">
    <reaction evidence="8">
        <text>D-glucose 6-phosphate(in) + phosphate(out) = D-glucose 6-phosphate(out) + phosphate(in)</text>
        <dbReference type="Rhea" id="RHEA:71535"/>
        <dbReference type="ChEBI" id="CHEBI:43474"/>
        <dbReference type="ChEBI" id="CHEBI:61548"/>
    </reaction>
</comment>
<evidence type="ECO:0000256" key="12">
    <source>
        <dbReference type="SAM" id="Phobius"/>
    </source>
</evidence>
<dbReference type="SUPFAM" id="SSF103473">
    <property type="entry name" value="MFS general substrate transporter"/>
    <property type="match status" value="1"/>
</dbReference>
<dbReference type="Pfam" id="PF07690">
    <property type="entry name" value="MFS_1"/>
    <property type="match status" value="1"/>
</dbReference>
<dbReference type="PANTHER" id="PTHR43184:SF12">
    <property type="entry name" value="SUGAR PHOSPHATE EXCHANGER 3"/>
    <property type="match status" value="1"/>
</dbReference>
<feature type="transmembrane region" description="Helical" evidence="12">
    <location>
        <begin position="206"/>
        <end position="229"/>
    </location>
</feature>
<dbReference type="PROSITE" id="PS50850">
    <property type="entry name" value="MFS"/>
    <property type="match status" value="1"/>
</dbReference>
<evidence type="ECO:0000256" key="1">
    <source>
        <dbReference type="ARBA" id="ARBA00004141"/>
    </source>
</evidence>
<keyword evidence="7 12" id="KW-0472">Membrane</keyword>
<dbReference type="FunCoup" id="A0A6J2XWJ6">
    <property type="interactions" value="226"/>
</dbReference>
<feature type="transmembrane region" description="Helical" evidence="12">
    <location>
        <begin position="143"/>
        <end position="160"/>
    </location>
</feature>
<dbReference type="AlphaFoldDB" id="A0A6J2XWJ6"/>
<evidence type="ECO:0000256" key="4">
    <source>
        <dbReference type="ARBA" id="ARBA00022597"/>
    </source>
</evidence>
<evidence type="ECO:0000256" key="6">
    <source>
        <dbReference type="ARBA" id="ARBA00022989"/>
    </source>
</evidence>
<dbReference type="Gene3D" id="1.20.1250.20">
    <property type="entry name" value="MFS general substrate transporter like domains"/>
    <property type="match status" value="2"/>
</dbReference>
<feature type="transmembrane region" description="Helical" evidence="12">
    <location>
        <begin position="172"/>
        <end position="194"/>
    </location>
</feature>
<gene>
    <name evidence="15" type="primary">LOC115881592</name>
</gene>
<evidence type="ECO:0000256" key="9">
    <source>
        <dbReference type="ARBA" id="ARBA00041091"/>
    </source>
</evidence>
<evidence type="ECO:0000313" key="14">
    <source>
        <dbReference type="Proteomes" id="UP000504635"/>
    </source>
</evidence>
<dbReference type="RefSeq" id="XP_030754994.1">
    <property type="nucleotide sequence ID" value="XM_030899134.1"/>
</dbReference>
<dbReference type="PANTHER" id="PTHR43184">
    <property type="entry name" value="MAJOR FACILITATOR SUPERFAMILY TRANSPORTER 16, ISOFORM B"/>
    <property type="match status" value="1"/>
</dbReference>
<keyword evidence="5 12" id="KW-0812">Transmembrane</keyword>
<dbReference type="InterPro" id="IPR044740">
    <property type="entry name" value="SLC37A1_2"/>
</dbReference>
<keyword evidence="3" id="KW-0813">Transport</keyword>
<evidence type="ECO:0000256" key="10">
    <source>
        <dbReference type="ARBA" id="ARBA00042039"/>
    </source>
</evidence>
<dbReference type="KEGG" id="soy:115881592"/>
<feature type="transmembrane region" description="Helical" evidence="12">
    <location>
        <begin position="235"/>
        <end position="258"/>
    </location>
</feature>
<dbReference type="FunFam" id="1.20.1250.20:FF:000028">
    <property type="entry name" value="Sugar phosphate exchanger 3 isoform 1"/>
    <property type="match status" value="1"/>
</dbReference>
<feature type="transmembrane region" description="Helical" evidence="12">
    <location>
        <begin position="119"/>
        <end position="136"/>
    </location>
</feature>
<feature type="domain" description="Major facilitator superfamily (MFS) profile" evidence="13">
    <location>
        <begin position="54"/>
        <end position="547"/>
    </location>
</feature>
<comment type="subcellular location">
    <subcellularLocation>
        <location evidence="1">Membrane</location>
        <topology evidence="1">Multi-pass membrane protein</topology>
    </subcellularLocation>
</comment>
<feature type="transmembrane region" description="Helical" evidence="12">
    <location>
        <begin position="359"/>
        <end position="380"/>
    </location>
</feature>
<reference evidence="15" key="1">
    <citation type="submission" date="2025-08" db="UniProtKB">
        <authorList>
            <consortium name="RefSeq"/>
        </authorList>
    </citation>
    <scope>IDENTIFICATION</scope>
    <source>
        <tissue evidence="15">Gonads</tissue>
    </source>
</reference>
<sequence>MFFLCVKLRLVRRQIKMSLMLNDLPWGVKFLQKVTERCCPRLYFNRELCYKTSVVFLTYVAYMCYHLSRKPISVVKAVLHRNCSTLPAPSPDAPNNWCDWAPFDGSDSMASQMLGELDSAFLFCYAVAMFVSGFIAERVNLRYFLSIGMLMSGIFSYLFGIGKTYNIHRLTYYVIMQSLAGIFQTTGWPGVVTVMSNWFGKSKRGLIFGLWNSHTSIGNILGTLIAAKYVEDDWALSFIVPGLVIGVAGFILFLFLVVNPADVGFTTSESRIEAGKYYRSLDNQVANTASESASSSDVDDRDISIGEHVSSRNSYISSCSSTEIQRRGTTERSRLLGDSSKESQDQAIGFLGALKIPGVVEFSLCLFFSKLVSYTFLYWLPLYVNASTTMGATLSADLSTLFDVGGIAGAVIAGVMSDKSEMPATTCVAMLSLAGPMMFIYQKFSVVSIGLNMILLIIVGVLVNGPYALITTAVSAELGTHHSLEGNSKALATVTAIIDGTGSIGAAVGPLLAGFVSSYGWHNVFYMLILSDIFAMILLVRLVKHEINLCRSHRRDRRIE</sequence>
<dbReference type="PIRSF" id="PIRSF002808">
    <property type="entry name" value="Hexose_phosphate_transp"/>
    <property type="match status" value="1"/>
</dbReference>
<evidence type="ECO:0000256" key="5">
    <source>
        <dbReference type="ARBA" id="ARBA00022692"/>
    </source>
</evidence>
<name>A0A6J2XWJ6_SITOR</name>
<proteinExistence type="inferred from homology"/>
<feature type="transmembrane region" description="Helical" evidence="12">
    <location>
        <begin position="424"/>
        <end position="441"/>
    </location>
</feature>
<evidence type="ECO:0000256" key="11">
    <source>
        <dbReference type="SAM" id="MobiDB-lite"/>
    </source>
</evidence>
<evidence type="ECO:0000259" key="13">
    <source>
        <dbReference type="PROSITE" id="PS50850"/>
    </source>
</evidence>
<dbReference type="OrthoDB" id="3639251at2759"/>
<dbReference type="InterPro" id="IPR000849">
    <property type="entry name" value="Sugar_P_transporter"/>
</dbReference>
<organism evidence="14 15">
    <name type="scientific">Sitophilus oryzae</name>
    <name type="common">Rice weevil</name>
    <name type="synonym">Curculio oryzae</name>
    <dbReference type="NCBI Taxonomy" id="7048"/>
    <lineage>
        <taxon>Eukaryota</taxon>
        <taxon>Metazoa</taxon>
        <taxon>Ecdysozoa</taxon>
        <taxon>Arthropoda</taxon>
        <taxon>Hexapoda</taxon>
        <taxon>Insecta</taxon>
        <taxon>Pterygota</taxon>
        <taxon>Neoptera</taxon>
        <taxon>Endopterygota</taxon>
        <taxon>Coleoptera</taxon>
        <taxon>Polyphaga</taxon>
        <taxon>Cucujiformia</taxon>
        <taxon>Curculionidae</taxon>
        <taxon>Dryophthorinae</taxon>
        <taxon>Sitophilus</taxon>
    </lineage>
</organism>
<dbReference type="CTD" id="37427"/>
<evidence type="ECO:0000313" key="15">
    <source>
        <dbReference type="RefSeq" id="XP_030754994.1"/>
    </source>
</evidence>
<accession>A0A6J2XWJ6</accession>
<dbReference type="Proteomes" id="UP000504635">
    <property type="component" value="Unplaced"/>
</dbReference>